<organism evidence="1 2">
    <name type="scientific">Nonomuraea helvata</name>
    <dbReference type="NCBI Taxonomy" id="37484"/>
    <lineage>
        <taxon>Bacteria</taxon>
        <taxon>Bacillati</taxon>
        <taxon>Actinomycetota</taxon>
        <taxon>Actinomycetes</taxon>
        <taxon>Streptosporangiales</taxon>
        <taxon>Streptosporangiaceae</taxon>
        <taxon>Nonomuraea</taxon>
    </lineage>
</organism>
<evidence type="ECO:0000313" key="1">
    <source>
        <dbReference type="EMBL" id="MFB9626085.1"/>
    </source>
</evidence>
<name>A0ABV5S332_9ACTN</name>
<keyword evidence="2" id="KW-1185">Reference proteome</keyword>
<dbReference type="InterPro" id="IPR045592">
    <property type="entry name" value="DUF6461"/>
</dbReference>
<dbReference type="RefSeq" id="WP_345002277.1">
    <property type="nucleotide sequence ID" value="NZ_BAAAXV010000011.1"/>
</dbReference>
<reference evidence="1 2" key="1">
    <citation type="submission" date="2024-09" db="EMBL/GenBank/DDBJ databases">
        <authorList>
            <person name="Sun Q."/>
            <person name="Mori K."/>
        </authorList>
    </citation>
    <scope>NUCLEOTIDE SEQUENCE [LARGE SCALE GENOMIC DNA]</scope>
    <source>
        <strain evidence="1 2">JCM 3143</strain>
    </source>
</reference>
<dbReference type="EMBL" id="JBHMBW010000020">
    <property type="protein sequence ID" value="MFB9626085.1"/>
    <property type="molecule type" value="Genomic_DNA"/>
</dbReference>
<protein>
    <submittedName>
        <fullName evidence="1">DUF6461 domain-containing protein</fullName>
    </submittedName>
</protein>
<dbReference type="Pfam" id="PF20062">
    <property type="entry name" value="DUF6461"/>
    <property type="match status" value="1"/>
</dbReference>
<gene>
    <name evidence="1" type="ORF">ACFFSA_23625</name>
</gene>
<dbReference type="Proteomes" id="UP001589532">
    <property type="component" value="Unassembled WGS sequence"/>
</dbReference>
<proteinExistence type="predicted"/>
<sequence length="231" mass="24599">MDEQIKKGPDMPGEATADSYAWITHERYAGLRISGFSVIFVRDRDSASLLGALDLRTPVDVASMLTPGGPFIASVHAHPAGTITVERGGYMGALHPIMESLSTGAAAAGVSRTFETDVYFAYAENGEVISAFTIDDPATRRGRSPDTIAAHIADLGFPTFDDDLEEDENEDEEEDIYAATPGKRQLALCCALALATRLTGLRLTEDLLATQVPRYPTSSLYSAGGVATPAI</sequence>
<evidence type="ECO:0000313" key="2">
    <source>
        <dbReference type="Proteomes" id="UP001589532"/>
    </source>
</evidence>
<comment type="caution">
    <text evidence="1">The sequence shown here is derived from an EMBL/GenBank/DDBJ whole genome shotgun (WGS) entry which is preliminary data.</text>
</comment>
<accession>A0ABV5S332</accession>